<dbReference type="PANTHER" id="PTHR33529">
    <property type="entry name" value="SLR0882 PROTEIN-RELATED"/>
    <property type="match status" value="1"/>
</dbReference>
<keyword evidence="3 6" id="KW-0812">Transmembrane</keyword>
<comment type="subcellular location">
    <subcellularLocation>
        <location evidence="1">Cell membrane</location>
        <topology evidence="1">Multi-pass membrane protein</topology>
    </subcellularLocation>
</comment>
<dbReference type="GO" id="GO:0015920">
    <property type="term" value="P:lipopolysaccharide transport"/>
    <property type="evidence" value="ECO:0007669"/>
    <property type="project" value="TreeGrafter"/>
</dbReference>
<organism evidence="7 8">
    <name type="scientific">Meridianimarinicoccus aquatilis</name>
    <dbReference type="NCBI Taxonomy" id="2552766"/>
    <lineage>
        <taxon>Bacteria</taxon>
        <taxon>Pseudomonadati</taxon>
        <taxon>Pseudomonadota</taxon>
        <taxon>Alphaproteobacteria</taxon>
        <taxon>Rhodobacterales</taxon>
        <taxon>Paracoccaceae</taxon>
        <taxon>Meridianimarinicoccus</taxon>
    </lineage>
</organism>
<keyword evidence="8" id="KW-1185">Reference proteome</keyword>
<dbReference type="PANTHER" id="PTHR33529:SF2">
    <property type="entry name" value="LIPOPOLYSACCHARIDE EXPORT SYSTEM PERMEASE PROTEIN LPTG"/>
    <property type="match status" value="1"/>
</dbReference>
<dbReference type="EMBL" id="SMZO01000030">
    <property type="protein sequence ID" value="TDL86437.1"/>
    <property type="molecule type" value="Genomic_DNA"/>
</dbReference>
<keyword evidence="5 6" id="KW-0472">Membrane</keyword>
<dbReference type="InterPro" id="IPR030923">
    <property type="entry name" value="LptG"/>
</dbReference>
<feature type="transmembrane region" description="Helical" evidence="6">
    <location>
        <begin position="59"/>
        <end position="79"/>
    </location>
</feature>
<name>A0A4R6ARB5_9RHOB</name>
<keyword evidence="4 6" id="KW-1133">Transmembrane helix</keyword>
<reference evidence="7 8" key="1">
    <citation type="submission" date="2019-03" db="EMBL/GenBank/DDBJ databases">
        <title>Rhodobacteraceae bacterium SM1902, a new member of the family Rhodobacteraceae isolated from Yantai.</title>
        <authorList>
            <person name="Sun Y."/>
        </authorList>
    </citation>
    <scope>NUCLEOTIDE SEQUENCE [LARGE SCALE GENOMIC DNA]</scope>
    <source>
        <strain evidence="7 8">SM1902</strain>
    </source>
</reference>
<dbReference type="Pfam" id="PF03739">
    <property type="entry name" value="LptF_LptG"/>
    <property type="match status" value="1"/>
</dbReference>
<feature type="transmembrane region" description="Helical" evidence="6">
    <location>
        <begin position="337"/>
        <end position="359"/>
    </location>
</feature>
<dbReference type="AlphaFoldDB" id="A0A4R6ARB5"/>
<feature type="transmembrane region" description="Helical" evidence="6">
    <location>
        <begin position="12"/>
        <end position="29"/>
    </location>
</feature>
<sequence length="364" mass="39893">MTLHLYFARKFMTTFLGLIGGFTVFMWLVELLEHIRRFDSGTVGFRHLAYMALLHLPEVLYQILSLVVLLAAIAMFIGLARTSELVITRATGRSALRSLAAPVLAALLLGVGFVAIGNPLVAALSKEYRAEENRLRGSERIVSVSREGLWLRQGTTERQTAIHAETANLDGTQLFGVTFFGFDRRDVPLFRVEGDEATLTDGAWLVQNSKRWDFTTGDNPEANAVSQATSFIATDLTRDQIRDSFGTPSAIPVWDLPAFIAKLETAGFSARSHRVWFQSELAKPLSFVAMVLMGAVFTLRHTRLGRTGLMVLFAVLAGFAVHFTSNLAQVMGDSGQIPVGIAIWAPPTAAILIAIGLLLHFEDG</sequence>
<dbReference type="NCBIfam" id="TIGR04408">
    <property type="entry name" value="LptG_lptG"/>
    <property type="match status" value="1"/>
</dbReference>
<evidence type="ECO:0000256" key="5">
    <source>
        <dbReference type="ARBA" id="ARBA00023136"/>
    </source>
</evidence>
<dbReference type="RefSeq" id="WP_133343363.1">
    <property type="nucleotide sequence ID" value="NZ_SMZO01000030.1"/>
</dbReference>
<keyword evidence="2" id="KW-1003">Cell membrane</keyword>
<evidence type="ECO:0000313" key="8">
    <source>
        <dbReference type="Proteomes" id="UP000294562"/>
    </source>
</evidence>
<dbReference type="GO" id="GO:0043190">
    <property type="term" value="C:ATP-binding cassette (ABC) transporter complex"/>
    <property type="evidence" value="ECO:0007669"/>
    <property type="project" value="InterPro"/>
</dbReference>
<evidence type="ECO:0000256" key="4">
    <source>
        <dbReference type="ARBA" id="ARBA00022989"/>
    </source>
</evidence>
<proteinExistence type="predicted"/>
<dbReference type="OrthoDB" id="9798468at2"/>
<evidence type="ECO:0000256" key="6">
    <source>
        <dbReference type="SAM" id="Phobius"/>
    </source>
</evidence>
<evidence type="ECO:0000256" key="1">
    <source>
        <dbReference type="ARBA" id="ARBA00004651"/>
    </source>
</evidence>
<dbReference type="InterPro" id="IPR005495">
    <property type="entry name" value="LptG/LptF_permease"/>
</dbReference>
<dbReference type="Proteomes" id="UP000294562">
    <property type="component" value="Unassembled WGS sequence"/>
</dbReference>
<gene>
    <name evidence="7" type="primary">lptG</name>
    <name evidence="7" type="ORF">E2L05_13140</name>
</gene>
<feature type="transmembrane region" description="Helical" evidence="6">
    <location>
        <begin position="311"/>
        <end position="331"/>
    </location>
</feature>
<feature type="transmembrane region" description="Helical" evidence="6">
    <location>
        <begin position="99"/>
        <end position="121"/>
    </location>
</feature>
<dbReference type="GO" id="GO:0055085">
    <property type="term" value="P:transmembrane transport"/>
    <property type="evidence" value="ECO:0007669"/>
    <property type="project" value="InterPro"/>
</dbReference>
<feature type="transmembrane region" description="Helical" evidence="6">
    <location>
        <begin position="281"/>
        <end position="299"/>
    </location>
</feature>
<protein>
    <submittedName>
        <fullName evidence="7">LPS export ABC transporter permease LptG</fullName>
    </submittedName>
</protein>
<accession>A0A4R6ARB5</accession>
<evidence type="ECO:0000256" key="3">
    <source>
        <dbReference type="ARBA" id="ARBA00022692"/>
    </source>
</evidence>
<evidence type="ECO:0000313" key="7">
    <source>
        <dbReference type="EMBL" id="TDL86437.1"/>
    </source>
</evidence>
<comment type="caution">
    <text evidence="7">The sequence shown here is derived from an EMBL/GenBank/DDBJ whole genome shotgun (WGS) entry which is preliminary data.</text>
</comment>
<evidence type="ECO:0000256" key="2">
    <source>
        <dbReference type="ARBA" id="ARBA00022475"/>
    </source>
</evidence>